<evidence type="ECO:0000313" key="2">
    <source>
        <dbReference type="Proteomes" id="UP000659124"/>
    </source>
</evidence>
<name>A0ABR7TRM6_9BACT</name>
<accession>A0ABR7TRM6</accession>
<dbReference type="RefSeq" id="WP_188089752.1">
    <property type="nucleotide sequence ID" value="NZ_JACVFC010000002.1"/>
</dbReference>
<sequence>MKRYATIVLCIACLSTACLDPFLWDEKRVIGNIYLAKNENAYVFLAMKHDGSNYLPLTDDHVLEVVVVDSVVYIKQIGRGNFIDTSYCSISLRNWEKTAYGEDVYEAMKRTAIAGKGIAVTGW</sequence>
<organism evidence="1 2">
    <name type="scientific">Chitinophaga qingshengii</name>
    <dbReference type="NCBI Taxonomy" id="1569794"/>
    <lineage>
        <taxon>Bacteria</taxon>
        <taxon>Pseudomonadati</taxon>
        <taxon>Bacteroidota</taxon>
        <taxon>Chitinophagia</taxon>
        <taxon>Chitinophagales</taxon>
        <taxon>Chitinophagaceae</taxon>
        <taxon>Chitinophaga</taxon>
    </lineage>
</organism>
<dbReference type="PROSITE" id="PS51257">
    <property type="entry name" value="PROKAR_LIPOPROTEIN"/>
    <property type="match status" value="1"/>
</dbReference>
<dbReference type="Proteomes" id="UP000659124">
    <property type="component" value="Unassembled WGS sequence"/>
</dbReference>
<dbReference type="EMBL" id="JACVFC010000002">
    <property type="protein sequence ID" value="MBC9932643.1"/>
    <property type="molecule type" value="Genomic_DNA"/>
</dbReference>
<reference evidence="1 2" key="1">
    <citation type="submission" date="2020-09" db="EMBL/GenBank/DDBJ databases">
        <title>Genome sequences of type strains of Chitinophaga qingshengii and Chitinophaga varians.</title>
        <authorList>
            <person name="Kittiwongwattana C."/>
        </authorList>
    </citation>
    <scope>NUCLEOTIDE SEQUENCE [LARGE SCALE GENOMIC DNA]</scope>
    <source>
        <strain evidence="1 2">JCM 30026</strain>
    </source>
</reference>
<protein>
    <recommendedName>
        <fullName evidence="3">DUF3997 domain-containing protein</fullName>
    </recommendedName>
</protein>
<evidence type="ECO:0008006" key="3">
    <source>
        <dbReference type="Google" id="ProtNLM"/>
    </source>
</evidence>
<evidence type="ECO:0000313" key="1">
    <source>
        <dbReference type="EMBL" id="MBC9932643.1"/>
    </source>
</evidence>
<proteinExistence type="predicted"/>
<gene>
    <name evidence="1" type="ORF">ICL07_19815</name>
</gene>
<keyword evidence="2" id="KW-1185">Reference proteome</keyword>
<comment type="caution">
    <text evidence="1">The sequence shown here is derived from an EMBL/GenBank/DDBJ whole genome shotgun (WGS) entry which is preliminary data.</text>
</comment>